<proteinExistence type="predicted"/>
<dbReference type="Gene3D" id="2.40.70.10">
    <property type="entry name" value="Acid Proteases"/>
    <property type="match status" value="1"/>
</dbReference>
<gene>
    <name evidence="1" type="ORF">ENM88_06465</name>
</gene>
<dbReference type="SUPFAM" id="SSF50630">
    <property type="entry name" value="Acid proteases"/>
    <property type="match status" value="1"/>
</dbReference>
<dbReference type="Pfam" id="PF13650">
    <property type="entry name" value="Asp_protease_2"/>
    <property type="match status" value="1"/>
</dbReference>
<organism evidence="1">
    <name type="scientific">Thermofilum pendens</name>
    <dbReference type="NCBI Taxonomy" id="2269"/>
    <lineage>
        <taxon>Archaea</taxon>
        <taxon>Thermoproteota</taxon>
        <taxon>Thermoprotei</taxon>
        <taxon>Thermofilales</taxon>
        <taxon>Thermofilaceae</taxon>
        <taxon>Thermofilum</taxon>
    </lineage>
</organism>
<accession>A0A7J3X849</accession>
<comment type="caution">
    <text evidence="1">The sequence shown here is derived from an EMBL/GenBank/DDBJ whole genome shotgun (WGS) entry which is preliminary data.</text>
</comment>
<evidence type="ECO:0008006" key="2">
    <source>
        <dbReference type="Google" id="ProtNLM"/>
    </source>
</evidence>
<reference evidence="1" key="1">
    <citation type="journal article" date="2020" name="mSystems">
        <title>Genome- and Community-Level Interaction Insights into Carbon Utilization and Element Cycling Functions of Hydrothermarchaeota in Hydrothermal Sediment.</title>
        <authorList>
            <person name="Zhou Z."/>
            <person name="Liu Y."/>
            <person name="Xu W."/>
            <person name="Pan J."/>
            <person name="Luo Z.H."/>
            <person name="Li M."/>
        </authorList>
    </citation>
    <scope>NUCLEOTIDE SEQUENCE [LARGE SCALE GENOMIC DNA]</scope>
    <source>
        <strain evidence="1">SpSt-1125</strain>
    </source>
</reference>
<protein>
    <recommendedName>
        <fullName evidence="2">Aspartyl protease</fullName>
    </recommendedName>
</protein>
<sequence length="119" mass="13198">MGFTYVKVRVSNPLKPEKFNDVDLLVDSGAVFTSIPREVLEELGLSPVDRERLRVYGGAILERDIGWALIEYGGKRRVVPVIFGEKGDTPVLGATSLEALGYQVDPVTRRLKPVELLMV</sequence>
<evidence type="ECO:0000313" key="1">
    <source>
        <dbReference type="EMBL" id="HHP05368.1"/>
    </source>
</evidence>
<name>A0A7J3X849_THEPE</name>
<dbReference type="EMBL" id="DRZM01000187">
    <property type="protein sequence ID" value="HHP05368.1"/>
    <property type="molecule type" value="Genomic_DNA"/>
</dbReference>
<dbReference type="InterPro" id="IPR021109">
    <property type="entry name" value="Peptidase_aspartic_dom_sf"/>
</dbReference>
<dbReference type="AlphaFoldDB" id="A0A7J3X849"/>